<evidence type="ECO:0008006" key="10">
    <source>
        <dbReference type="Google" id="ProtNLM"/>
    </source>
</evidence>
<organism evidence="8 9">
    <name type="scientific">Aspergillus indologenus CBS 114.80</name>
    <dbReference type="NCBI Taxonomy" id="1450541"/>
    <lineage>
        <taxon>Eukaryota</taxon>
        <taxon>Fungi</taxon>
        <taxon>Dikarya</taxon>
        <taxon>Ascomycota</taxon>
        <taxon>Pezizomycotina</taxon>
        <taxon>Eurotiomycetes</taxon>
        <taxon>Eurotiomycetidae</taxon>
        <taxon>Eurotiales</taxon>
        <taxon>Aspergillaceae</taxon>
        <taxon>Aspergillus</taxon>
        <taxon>Aspergillus subgen. Circumdati</taxon>
    </lineage>
</organism>
<feature type="transmembrane region" description="Helical" evidence="7">
    <location>
        <begin position="140"/>
        <end position="162"/>
    </location>
</feature>
<keyword evidence="2" id="KW-0813">Transport</keyword>
<gene>
    <name evidence="8" type="ORF">BP00DRAFT_442130</name>
</gene>
<dbReference type="Gene3D" id="1.20.1250.20">
    <property type="entry name" value="MFS general substrate transporter like domains"/>
    <property type="match status" value="1"/>
</dbReference>
<dbReference type="SUPFAM" id="SSF103473">
    <property type="entry name" value="MFS general substrate transporter"/>
    <property type="match status" value="2"/>
</dbReference>
<evidence type="ECO:0000256" key="1">
    <source>
        <dbReference type="ARBA" id="ARBA00004141"/>
    </source>
</evidence>
<dbReference type="EMBL" id="KZ825466">
    <property type="protein sequence ID" value="PYI36122.1"/>
    <property type="molecule type" value="Genomic_DNA"/>
</dbReference>
<accession>A0A2V5ILC7</accession>
<reference evidence="8 9" key="1">
    <citation type="submission" date="2018-02" db="EMBL/GenBank/DDBJ databases">
        <title>The genomes of Aspergillus section Nigri reveals drivers in fungal speciation.</title>
        <authorList>
            <consortium name="DOE Joint Genome Institute"/>
            <person name="Vesth T.C."/>
            <person name="Nybo J."/>
            <person name="Theobald S."/>
            <person name="Brandl J."/>
            <person name="Frisvad J.C."/>
            <person name="Nielsen K.F."/>
            <person name="Lyhne E.K."/>
            <person name="Kogle M.E."/>
            <person name="Kuo A."/>
            <person name="Riley R."/>
            <person name="Clum A."/>
            <person name="Nolan M."/>
            <person name="Lipzen A."/>
            <person name="Salamov A."/>
            <person name="Henrissat B."/>
            <person name="Wiebenga A."/>
            <person name="De vries R.P."/>
            <person name="Grigoriev I.V."/>
            <person name="Mortensen U.H."/>
            <person name="Andersen M.R."/>
            <person name="Baker S.E."/>
        </authorList>
    </citation>
    <scope>NUCLEOTIDE SEQUENCE [LARGE SCALE GENOMIC DNA]</scope>
    <source>
        <strain evidence="8 9">CBS 114.80</strain>
    </source>
</reference>
<evidence type="ECO:0000256" key="5">
    <source>
        <dbReference type="ARBA" id="ARBA00023136"/>
    </source>
</evidence>
<keyword evidence="5 7" id="KW-0472">Membrane</keyword>
<feature type="transmembrane region" description="Helical" evidence="7">
    <location>
        <begin position="198"/>
        <end position="218"/>
    </location>
</feature>
<evidence type="ECO:0000256" key="4">
    <source>
        <dbReference type="ARBA" id="ARBA00022989"/>
    </source>
</evidence>
<evidence type="ECO:0000256" key="3">
    <source>
        <dbReference type="ARBA" id="ARBA00022692"/>
    </source>
</evidence>
<keyword evidence="9" id="KW-1185">Reference proteome</keyword>
<evidence type="ECO:0000256" key="2">
    <source>
        <dbReference type="ARBA" id="ARBA00022448"/>
    </source>
</evidence>
<keyword evidence="4 7" id="KW-1133">Transmembrane helix</keyword>
<comment type="subcellular location">
    <subcellularLocation>
        <location evidence="1">Membrane</location>
        <topology evidence="1">Multi-pass membrane protein</topology>
    </subcellularLocation>
</comment>
<feature type="transmembrane region" description="Helical" evidence="7">
    <location>
        <begin position="42"/>
        <end position="61"/>
    </location>
</feature>
<feature type="transmembrane region" description="Helical" evidence="7">
    <location>
        <begin position="114"/>
        <end position="133"/>
    </location>
</feature>
<feature type="transmembrane region" description="Helical" evidence="7">
    <location>
        <begin position="230"/>
        <end position="252"/>
    </location>
</feature>
<protein>
    <recommendedName>
        <fullName evidence="10">MFS general substrate transporter</fullName>
    </recommendedName>
</protein>
<feature type="transmembrane region" description="Helical" evidence="7">
    <location>
        <begin position="168"/>
        <end position="186"/>
    </location>
</feature>
<feature type="region of interest" description="Disordered" evidence="6">
    <location>
        <begin position="394"/>
        <end position="479"/>
    </location>
</feature>
<evidence type="ECO:0000256" key="7">
    <source>
        <dbReference type="SAM" id="Phobius"/>
    </source>
</evidence>
<dbReference type="AlphaFoldDB" id="A0A2V5ILC7"/>
<feature type="transmembrane region" description="Helical" evidence="7">
    <location>
        <begin position="264"/>
        <end position="284"/>
    </location>
</feature>
<feature type="transmembrane region" description="Helical" evidence="7">
    <location>
        <begin position="81"/>
        <end position="102"/>
    </location>
</feature>
<keyword evidence="3 7" id="KW-0812">Transmembrane</keyword>
<dbReference type="InterPro" id="IPR036259">
    <property type="entry name" value="MFS_trans_sf"/>
</dbReference>
<dbReference type="GO" id="GO:0022857">
    <property type="term" value="F:transmembrane transporter activity"/>
    <property type="evidence" value="ECO:0007669"/>
    <property type="project" value="TreeGrafter"/>
</dbReference>
<evidence type="ECO:0000256" key="6">
    <source>
        <dbReference type="SAM" id="MobiDB-lite"/>
    </source>
</evidence>
<dbReference type="Proteomes" id="UP000248817">
    <property type="component" value="Unassembled WGS sequence"/>
</dbReference>
<dbReference type="PANTHER" id="PTHR43791:SF103">
    <property type="entry name" value="MAJOR FACILITATOR SUPERFAMILY (MFS) PROFILE DOMAIN-CONTAINING PROTEIN-RELATED"/>
    <property type="match status" value="1"/>
</dbReference>
<sequence length="479" mass="53355">MEKSPESSFNKKLPYSITNTAQETSVGEFAEFLAPSPEVERWLLWKLDLFLIPTMGICYMLQYMDKLALSQATLLNRRQDLGLHGSQYTWCSAIFYFGYLAWSWPTSYLIVRLPLGKYLAISVSAIIVTGFGYSSFKSLLLQMSVGAAQLVFLIITAAIATFIPSSRILSMVLNVVVAIVGVALIYTLNDSQKVVKPVGLSFVGAFAVNIRLALSIISSNVAGRTKRSTVSSAVFAAYCVGNIVGPQFFLASEEPVYATGIRASLCRLALGVLFLGLLSAYYVWENRRRDALYGHVDNPHHLHLKLRPLDEIVDVPDYMREYCSGPWHIDSAERHAFRINDDDDSFLRRDYLARGIYRSDRHNSWRVTEAWRKLRGLNFFVSAAREVEAAEVQYAPKRGPTGGPFGKRRGQAQSEAQSKAQRRSEMAEQEDAPPSYVAATRQGHAQSEAQAKAKGGSEAAEQEHAPPSYEDVIGLGRRR</sequence>
<evidence type="ECO:0000313" key="9">
    <source>
        <dbReference type="Proteomes" id="UP000248817"/>
    </source>
</evidence>
<evidence type="ECO:0000313" key="8">
    <source>
        <dbReference type="EMBL" id="PYI36122.1"/>
    </source>
</evidence>
<dbReference type="PANTHER" id="PTHR43791">
    <property type="entry name" value="PERMEASE-RELATED"/>
    <property type="match status" value="1"/>
</dbReference>
<dbReference type="GO" id="GO:0016020">
    <property type="term" value="C:membrane"/>
    <property type="evidence" value="ECO:0007669"/>
    <property type="project" value="UniProtKB-SubCell"/>
</dbReference>
<name>A0A2V5ILC7_9EURO</name>
<proteinExistence type="predicted"/>